<gene>
    <name evidence="4" type="ORF">Atep_30260</name>
</gene>
<dbReference type="RefSeq" id="WP_213382205.1">
    <property type="nucleotide sequence ID" value="NZ_AP024564.1"/>
</dbReference>
<dbReference type="PROSITE" id="PS51898">
    <property type="entry name" value="TYR_RECOMBINASE"/>
    <property type="match status" value="1"/>
</dbReference>
<evidence type="ECO:0000313" key="4">
    <source>
        <dbReference type="EMBL" id="BCU08349.1"/>
    </source>
</evidence>
<dbReference type="InterPro" id="IPR011010">
    <property type="entry name" value="DNA_brk_join_enz"/>
</dbReference>
<dbReference type="InterPro" id="IPR052925">
    <property type="entry name" value="Phage_Integrase-like_Recomb"/>
</dbReference>
<keyword evidence="4" id="KW-0614">Plasmid</keyword>
<dbReference type="SUPFAM" id="SSF56349">
    <property type="entry name" value="DNA breaking-rejoining enzymes"/>
    <property type="match status" value="1"/>
</dbReference>
<organism evidence="4 5">
    <name type="scientific">Allochromatium tepidum</name>
    <dbReference type="NCBI Taxonomy" id="553982"/>
    <lineage>
        <taxon>Bacteria</taxon>
        <taxon>Pseudomonadati</taxon>
        <taxon>Pseudomonadota</taxon>
        <taxon>Gammaproteobacteria</taxon>
        <taxon>Chromatiales</taxon>
        <taxon>Chromatiaceae</taxon>
        <taxon>Allochromatium</taxon>
    </lineage>
</organism>
<dbReference type="Gene3D" id="1.10.150.130">
    <property type="match status" value="1"/>
</dbReference>
<name>A0ABM7QQR1_9GAMM</name>
<evidence type="ECO:0000256" key="2">
    <source>
        <dbReference type="ARBA" id="ARBA00023172"/>
    </source>
</evidence>
<dbReference type="Proteomes" id="UP000680679">
    <property type="component" value="Plasmid pAt1"/>
</dbReference>
<dbReference type="PANTHER" id="PTHR34605">
    <property type="entry name" value="PHAGE_INTEGRASE DOMAIN-CONTAINING PROTEIN"/>
    <property type="match status" value="1"/>
</dbReference>
<feature type="domain" description="Tyr recombinase" evidence="3">
    <location>
        <begin position="183"/>
        <end position="404"/>
    </location>
</feature>
<dbReference type="InterPro" id="IPR010998">
    <property type="entry name" value="Integrase_recombinase_N"/>
</dbReference>
<dbReference type="PANTHER" id="PTHR34605:SF3">
    <property type="entry name" value="P CELL-TYPE AGGLUTINATION PROTEIN MAP4-LIKE-RELATED"/>
    <property type="match status" value="1"/>
</dbReference>
<evidence type="ECO:0000259" key="3">
    <source>
        <dbReference type="PROSITE" id="PS51898"/>
    </source>
</evidence>
<dbReference type="Pfam" id="PF00589">
    <property type="entry name" value="Phage_integrase"/>
    <property type="match status" value="1"/>
</dbReference>
<dbReference type="EMBL" id="AP024564">
    <property type="protein sequence ID" value="BCU08349.1"/>
    <property type="molecule type" value="Genomic_DNA"/>
</dbReference>
<protein>
    <submittedName>
        <fullName evidence="4">Integrase</fullName>
    </submittedName>
</protein>
<accession>A0ABM7QQR1</accession>
<evidence type="ECO:0000256" key="1">
    <source>
        <dbReference type="ARBA" id="ARBA00023125"/>
    </source>
</evidence>
<keyword evidence="5" id="KW-1185">Reference proteome</keyword>
<reference evidence="4 5" key="1">
    <citation type="submission" date="2021-04" db="EMBL/GenBank/DDBJ databases">
        <title>Complete genome sequencing of Allochromatium tepidum strain NZ.</title>
        <authorList>
            <person name="Tsukatani Y."/>
            <person name="Mori H."/>
        </authorList>
    </citation>
    <scope>NUCLEOTIDE SEQUENCE [LARGE SCALE GENOMIC DNA]</scope>
    <source>
        <strain evidence="4 5">NZ</strain>
        <plasmid evidence="4 5">pAt1</plasmid>
    </source>
</reference>
<evidence type="ECO:0000313" key="5">
    <source>
        <dbReference type="Proteomes" id="UP000680679"/>
    </source>
</evidence>
<sequence>MPKRIATNHSEPRNSIRNASFSRALEVEDDLSCTRPLSLAQNHAPRLPAGLVEPLFAPDGWMQAPSPIVAGALAAAAPNTRKAWAADWAVFREWCLGPAARHVPERHARVTLPVSPHLLACFLTDQRSGVGTEDGDRRSINSLRRYLSTIATLHRLLELPSPTDHPLVKNTLKSLVRGSGGAKQAAAVRWSHVSAILPLLPDTLSGWRDRALLVIGHNTLARRAELVALNVEDVQWLDDGSATIALRPTKTDLEADVDVRYLSPPAAKVVRLWLTRSRLQDGPLLTRIQRNGEACLKRANYGLRLTDGMVNLILKDAMGRLAEARGELVLPEDMGEETRRSAWRAHASSVSGHSLRVGAAQDMAAAGIPTAGILQAGGWKDVRMIKRYLRHLSALEGGMAQWWAAQSC</sequence>
<proteinExistence type="predicted"/>
<keyword evidence="2" id="KW-0233">DNA recombination</keyword>
<dbReference type="SUPFAM" id="SSF47823">
    <property type="entry name" value="lambda integrase-like, N-terminal domain"/>
    <property type="match status" value="1"/>
</dbReference>
<geneLocation type="plasmid" evidence="4 5">
    <name>pAt1</name>
</geneLocation>
<dbReference type="InterPro" id="IPR013762">
    <property type="entry name" value="Integrase-like_cat_sf"/>
</dbReference>
<dbReference type="Gene3D" id="1.10.443.10">
    <property type="entry name" value="Intergrase catalytic core"/>
    <property type="match status" value="1"/>
</dbReference>
<keyword evidence="1" id="KW-0238">DNA-binding</keyword>
<dbReference type="InterPro" id="IPR002104">
    <property type="entry name" value="Integrase_catalytic"/>
</dbReference>